<evidence type="ECO:0000256" key="1">
    <source>
        <dbReference type="ARBA" id="ARBA00004475"/>
    </source>
</evidence>
<evidence type="ECO:0000256" key="3">
    <source>
        <dbReference type="ARBA" id="ARBA00022692"/>
    </source>
</evidence>
<name>A0ABV0XK77_9TELE</name>
<evidence type="ECO:0000313" key="8">
    <source>
        <dbReference type="EMBL" id="MEQ2281860.1"/>
    </source>
</evidence>
<keyword evidence="6" id="KW-0325">Glycoprotein</keyword>
<keyword evidence="3" id="KW-0812">Transmembrane</keyword>
<evidence type="ECO:0000313" key="9">
    <source>
        <dbReference type="Proteomes" id="UP001469553"/>
    </source>
</evidence>
<evidence type="ECO:0000256" key="2">
    <source>
        <dbReference type="ARBA" id="ARBA00006058"/>
    </source>
</evidence>
<reference evidence="8 9" key="1">
    <citation type="submission" date="2021-06" db="EMBL/GenBank/DDBJ databases">
        <authorList>
            <person name="Palmer J.M."/>
        </authorList>
    </citation>
    <scope>NUCLEOTIDE SEQUENCE [LARGE SCALE GENOMIC DNA]</scope>
    <source>
        <strain evidence="8 9">AS_MEX2019</strain>
        <tissue evidence="8">Muscle</tissue>
    </source>
</reference>
<proteinExistence type="inferred from homology"/>
<evidence type="ECO:0000256" key="7">
    <source>
        <dbReference type="SAM" id="SignalP"/>
    </source>
</evidence>
<feature type="chain" id="PRO_5047025461" evidence="7">
    <location>
        <begin position="18"/>
        <end position="114"/>
    </location>
</feature>
<dbReference type="PANTHER" id="PTHR22730:SF3">
    <property type="entry name" value="PROMININ-1"/>
    <property type="match status" value="1"/>
</dbReference>
<dbReference type="PANTHER" id="PTHR22730">
    <property type="entry name" value="PROMININ PROM PROTEIN"/>
    <property type="match status" value="1"/>
</dbReference>
<protein>
    <submittedName>
        <fullName evidence="8">Prominin-1-A</fullName>
    </submittedName>
</protein>
<evidence type="ECO:0000256" key="5">
    <source>
        <dbReference type="ARBA" id="ARBA00023136"/>
    </source>
</evidence>
<keyword evidence="4" id="KW-1133">Transmembrane helix</keyword>
<keyword evidence="7" id="KW-0732">Signal</keyword>
<sequence>MQWLLLRTLIGVLCAYAANQNLSSQVKNIRRLVNSNMRDLHTFANDTPMQIDYLISQYATAKNKVIYDLDNIGPLLGGRIHEQLNKEVHPALNQVLNMAGVKIHRAIKGNSATK</sequence>
<organism evidence="8 9">
    <name type="scientific">Ameca splendens</name>
    <dbReference type="NCBI Taxonomy" id="208324"/>
    <lineage>
        <taxon>Eukaryota</taxon>
        <taxon>Metazoa</taxon>
        <taxon>Chordata</taxon>
        <taxon>Craniata</taxon>
        <taxon>Vertebrata</taxon>
        <taxon>Euteleostomi</taxon>
        <taxon>Actinopterygii</taxon>
        <taxon>Neopterygii</taxon>
        <taxon>Teleostei</taxon>
        <taxon>Neoteleostei</taxon>
        <taxon>Acanthomorphata</taxon>
        <taxon>Ovalentaria</taxon>
        <taxon>Atherinomorphae</taxon>
        <taxon>Cyprinodontiformes</taxon>
        <taxon>Goodeidae</taxon>
        <taxon>Ameca</taxon>
    </lineage>
</organism>
<dbReference type="Pfam" id="PF05478">
    <property type="entry name" value="Prominin"/>
    <property type="match status" value="1"/>
</dbReference>
<comment type="subcellular location">
    <subcellularLocation>
        <location evidence="1">Cell projection</location>
        <location evidence="1">Microvillus membrane</location>
        <topology evidence="1">Multi-pass membrane protein</topology>
    </subcellularLocation>
</comment>
<accession>A0ABV0XK77</accession>
<evidence type="ECO:0000256" key="6">
    <source>
        <dbReference type="ARBA" id="ARBA00023180"/>
    </source>
</evidence>
<evidence type="ECO:0000256" key="4">
    <source>
        <dbReference type="ARBA" id="ARBA00022989"/>
    </source>
</evidence>
<comment type="caution">
    <text evidence="8">The sequence shown here is derived from an EMBL/GenBank/DDBJ whole genome shotgun (WGS) entry which is preliminary data.</text>
</comment>
<dbReference type="Proteomes" id="UP001469553">
    <property type="component" value="Unassembled WGS sequence"/>
</dbReference>
<dbReference type="EMBL" id="JAHRIP010004959">
    <property type="protein sequence ID" value="MEQ2281860.1"/>
    <property type="molecule type" value="Genomic_DNA"/>
</dbReference>
<comment type="similarity">
    <text evidence="2">Belongs to the prominin family.</text>
</comment>
<gene>
    <name evidence="8" type="primary">PROM1A_3</name>
    <name evidence="8" type="ORF">AMECASPLE_034653</name>
</gene>
<dbReference type="InterPro" id="IPR008795">
    <property type="entry name" value="Prominin"/>
</dbReference>
<keyword evidence="9" id="KW-1185">Reference proteome</keyword>
<feature type="signal peptide" evidence="7">
    <location>
        <begin position="1"/>
        <end position="17"/>
    </location>
</feature>
<keyword evidence="5" id="KW-0472">Membrane</keyword>